<feature type="active site" description="Proton acceptor" evidence="2">
    <location>
        <position position="106"/>
    </location>
</feature>
<sequence>MRHRVFIAINLPEDAKKKLASYGDKWPELPVRWTKKDNLHITLEFLGYMQDEEILEALKTAKELAQKHRSFEVKLNKICYGPPEKMPPRMIWTVGEMTREFEIIPHITLGRIKTWQWKQIEPEERPEIEEDINLIFEVNSIEVMESNMGGGGPKYAILESFPLKDSL</sequence>
<dbReference type="Proteomes" id="UP000177691">
    <property type="component" value="Unassembled WGS sequence"/>
</dbReference>
<dbReference type="Pfam" id="PF02834">
    <property type="entry name" value="LigT_PEase"/>
    <property type="match status" value="1"/>
</dbReference>
<proteinExistence type="inferred from homology"/>
<dbReference type="Gene3D" id="3.90.1140.10">
    <property type="entry name" value="Cyclic phosphodiesterase"/>
    <property type="match status" value="2"/>
</dbReference>
<evidence type="ECO:0000313" key="5">
    <source>
        <dbReference type="Proteomes" id="UP000177691"/>
    </source>
</evidence>
<dbReference type="InterPro" id="IPR004175">
    <property type="entry name" value="RNA_CPDase"/>
</dbReference>
<feature type="short sequence motif" description="HXTX 2" evidence="2">
    <location>
        <begin position="106"/>
        <end position="109"/>
    </location>
</feature>
<dbReference type="HAMAP" id="MF_01940">
    <property type="entry name" value="RNA_CPDase"/>
    <property type="match status" value="1"/>
</dbReference>
<comment type="catalytic activity">
    <reaction evidence="2">
        <text>a 3'-end 2',3'-cyclophospho-ribonucleotide-RNA + H2O = a 3'-end 2'-phospho-ribonucleotide-RNA + H(+)</text>
        <dbReference type="Rhea" id="RHEA:11828"/>
        <dbReference type="Rhea" id="RHEA-COMP:10464"/>
        <dbReference type="Rhea" id="RHEA-COMP:17353"/>
        <dbReference type="ChEBI" id="CHEBI:15377"/>
        <dbReference type="ChEBI" id="CHEBI:15378"/>
        <dbReference type="ChEBI" id="CHEBI:83064"/>
        <dbReference type="ChEBI" id="CHEBI:173113"/>
        <dbReference type="EC" id="3.1.4.58"/>
    </reaction>
</comment>
<protein>
    <recommendedName>
        <fullName evidence="2">RNA 2',3'-cyclic phosphodiesterase</fullName>
        <shortName evidence="2">RNA 2',3'-CPDase</shortName>
        <ecNumber evidence="2">3.1.4.58</ecNumber>
    </recommendedName>
</protein>
<dbReference type="InterPro" id="IPR014051">
    <property type="entry name" value="Phosphoesterase_HXTX"/>
</dbReference>
<gene>
    <name evidence="4" type="ORF">A3D54_01380</name>
</gene>
<accession>A0A1F5RXY9</accession>
<organism evidence="4 5">
    <name type="scientific">Candidatus Falkowbacteria bacterium RIFCSPHIGHO2_02_FULL_45_15</name>
    <dbReference type="NCBI Taxonomy" id="1797987"/>
    <lineage>
        <taxon>Bacteria</taxon>
        <taxon>Candidatus Falkowiibacteriota</taxon>
    </lineage>
</organism>
<feature type="active site" description="Proton donor" evidence="2">
    <location>
        <position position="40"/>
    </location>
</feature>
<dbReference type="GO" id="GO:0008664">
    <property type="term" value="F:RNA 2',3'-cyclic 3'-phosphodiesterase activity"/>
    <property type="evidence" value="ECO:0007669"/>
    <property type="project" value="UniProtKB-EC"/>
</dbReference>
<dbReference type="AlphaFoldDB" id="A0A1F5RXY9"/>
<dbReference type="GO" id="GO:0004113">
    <property type="term" value="F:2',3'-cyclic-nucleotide 3'-phosphodiesterase activity"/>
    <property type="evidence" value="ECO:0007669"/>
    <property type="project" value="InterPro"/>
</dbReference>
<dbReference type="EMBL" id="MFFU01000032">
    <property type="protein sequence ID" value="OGF18921.1"/>
    <property type="molecule type" value="Genomic_DNA"/>
</dbReference>
<evidence type="ECO:0000259" key="3">
    <source>
        <dbReference type="Pfam" id="PF02834"/>
    </source>
</evidence>
<dbReference type="PANTHER" id="PTHR35561">
    <property type="entry name" value="RNA 2',3'-CYCLIC PHOSPHODIESTERASE"/>
    <property type="match status" value="1"/>
</dbReference>
<dbReference type="EC" id="3.1.4.58" evidence="2"/>
<dbReference type="InterPro" id="IPR009097">
    <property type="entry name" value="Cyclic_Pdiesterase"/>
</dbReference>
<keyword evidence="1 2" id="KW-0378">Hydrolase</keyword>
<evidence type="ECO:0000256" key="1">
    <source>
        <dbReference type="ARBA" id="ARBA00022801"/>
    </source>
</evidence>
<reference evidence="4 5" key="1">
    <citation type="journal article" date="2016" name="Nat. Commun.">
        <title>Thousands of microbial genomes shed light on interconnected biogeochemical processes in an aquifer system.</title>
        <authorList>
            <person name="Anantharaman K."/>
            <person name="Brown C.T."/>
            <person name="Hug L.A."/>
            <person name="Sharon I."/>
            <person name="Castelle C.J."/>
            <person name="Probst A.J."/>
            <person name="Thomas B.C."/>
            <person name="Singh A."/>
            <person name="Wilkins M.J."/>
            <person name="Karaoz U."/>
            <person name="Brodie E.L."/>
            <person name="Williams K.H."/>
            <person name="Hubbard S.S."/>
            <person name="Banfield J.F."/>
        </authorList>
    </citation>
    <scope>NUCLEOTIDE SEQUENCE [LARGE SCALE GENOMIC DNA]</scope>
</reference>
<comment type="caution">
    <text evidence="4">The sequence shown here is derived from an EMBL/GenBank/DDBJ whole genome shotgun (WGS) entry which is preliminary data.</text>
</comment>
<feature type="short sequence motif" description="HXTX 1" evidence="2">
    <location>
        <begin position="40"/>
        <end position="43"/>
    </location>
</feature>
<comment type="function">
    <text evidence="2">Hydrolyzes RNA 2',3'-cyclic phosphodiester to an RNA 2'-phosphomonoester.</text>
</comment>
<name>A0A1F5RXY9_9BACT</name>
<evidence type="ECO:0000313" key="4">
    <source>
        <dbReference type="EMBL" id="OGF18921.1"/>
    </source>
</evidence>
<dbReference type="PANTHER" id="PTHR35561:SF1">
    <property type="entry name" value="RNA 2',3'-CYCLIC PHOSPHODIESTERASE"/>
    <property type="match status" value="1"/>
</dbReference>
<evidence type="ECO:0000256" key="2">
    <source>
        <dbReference type="HAMAP-Rule" id="MF_01940"/>
    </source>
</evidence>
<feature type="domain" description="Phosphoesterase HXTX" evidence="3">
    <location>
        <begin position="11"/>
        <end position="92"/>
    </location>
</feature>
<comment type="similarity">
    <text evidence="2">Belongs to the 2H phosphoesterase superfamily. ThpR family.</text>
</comment>
<dbReference type="SUPFAM" id="SSF55144">
    <property type="entry name" value="LigT-like"/>
    <property type="match status" value="1"/>
</dbReference>